<protein>
    <submittedName>
        <fullName evidence="2">Uncharacterized protein</fullName>
    </submittedName>
</protein>
<feature type="compositionally biased region" description="Low complexity" evidence="1">
    <location>
        <begin position="82"/>
        <end position="95"/>
    </location>
</feature>
<name>A0A8J5S0R9_ZIZPA</name>
<reference evidence="2" key="2">
    <citation type="submission" date="2021-02" db="EMBL/GenBank/DDBJ databases">
        <authorList>
            <person name="Kimball J.A."/>
            <person name="Haas M.W."/>
            <person name="Macchietto M."/>
            <person name="Kono T."/>
            <person name="Duquette J."/>
            <person name="Shao M."/>
        </authorList>
    </citation>
    <scope>NUCLEOTIDE SEQUENCE</scope>
    <source>
        <tissue evidence="2">Fresh leaf tissue</tissue>
    </source>
</reference>
<dbReference type="EMBL" id="JAAALK010000285">
    <property type="protein sequence ID" value="KAG8064826.1"/>
    <property type="molecule type" value="Genomic_DNA"/>
</dbReference>
<keyword evidence="3" id="KW-1185">Reference proteome</keyword>
<dbReference type="AlphaFoldDB" id="A0A8J5S0R9"/>
<feature type="region of interest" description="Disordered" evidence="1">
    <location>
        <begin position="1"/>
        <end position="159"/>
    </location>
</feature>
<proteinExistence type="predicted"/>
<feature type="compositionally biased region" description="Low complexity" evidence="1">
    <location>
        <begin position="35"/>
        <end position="45"/>
    </location>
</feature>
<comment type="caution">
    <text evidence="2">The sequence shown here is derived from an EMBL/GenBank/DDBJ whole genome shotgun (WGS) entry which is preliminary data.</text>
</comment>
<organism evidence="2 3">
    <name type="scientific">Zizania palustris</name>
    <name type="common">Northern wild rice</name>
    <dbReference type="NCBI Taxonomy" id="103762"/>
    <lineage>
        <taxon>Eukaryota</taxon>
        <taxon>Viridiplantae</taxon>
        <taxon>Streptophyta</taxon>
        <taxon>Embryophyta</taxon>
        <taxon>Tracheophyta</taxon>
        <taxon>Spermatophyta</taxon>
        <taxon>Magnoliopsida</taxon>
        <taxon>Liliopsida</taxon>
        <taxon>Poales</taxon>
        <taxon>Poaceae</taxon>
        <taxon>BOP clade</taxon>
        <taxon>Oryzoideae</taxon>
        <taxon>Oryzeae</taxon>
        <taxon>Zizaniinae</taxon>
        <taxon>Zizania</taxon>
    </lineage>
</organism>
<dbReference type="Proteomes" id="UP000729402">
    <property type="component" value="Unassembled WGS sequence"/>
</dbReference>
<gene>
    <name evidence="2" type="ORF">GUJ93_ZPchr0004g39437</name>
</gene>
<evidence type="ECO:0000256" key="1">
    <source>
        <dbReference type="SAM" id="MobiDB-lite"/>
    </source>
</evidence>
<evidence type="ECO:0000313" key="3">
    <source>
        <dbReference type="Proteomes" id="UP000729402"/>
    </source>
</evidence>
<reference evidence="2" key="1">
    <citation type="journal article" date="2021" name="bioRxiv">
        <title>Whole Genome Assembly and Annotation of Northern Wild Rice, Zizania palustris L., Supports a Whole Genome Duplication in the Zizania Genus.</title>
        <authorList>
            <person name="Haas M."/>
            <person name="Kono T."/>
            <person name="Macchietto M."/>
            <person name="Millas R."/>
            <person name="McGilp L."/>
            <person name="Shao M."/>
            <person name="Duquette J."/>
            <person name="Hirsch C.N."/>
            <person name="Kimball J."/>
        </authorList>
    </citation>
    <scope>NUCLEOTIDE SEQUENCE</scope>
    <source>
        <tissue evidence="2">Fresh leaf tissue</tissue>
    </source>
</reference>
<accession>A0A8J5S0R9</accession>
<evidence type="ECO:0000313" key="2">
    <source>
        <dbReference type="EMBL" id="KAG8064826.1"/>
    </source>
</evidence>
<sequence>MAYQAAVVAGQPTAAKTGPDPTMGATAIDGDAAGKEAPAAAAPSPVIKGGTKDGAQVAIRGSTRKEGALVAASPPKGEERALAAASSPPAAEPSGGAVGKREKGAPAAASRPHVAEPSGGAAGKREVTGTMKVKTPPAAEPPRADPAVPPSDTTTATPDLVAAVLDPAATVTC</sequence>